<name>A0A318STI7_9RHOB</name>
<dbReference type="Proteomes" id="UP000248311">
    <property type="component" value="Unassembled WGS sequence"/>
</dbReference>
<comment type="caution">
    <text evidence="1">The sequence shown here is derived from an EMBL/GenBank/DDBJ whole genome shotgun (WGS) entry which is preliminary data.</text>
</comment>
<dbReference type="SUPFAM" id="SSF52540">
    <property type="entry name" value="P-loop containing nucleoside triphosphate hydrolases"/>
    <property type="match status" value="1"/>
</dbReference>
<dbReference type="InterPro" id="IPR027417">
    <property type="entry name" value="P-loop_NTPase"/>
</dbReference>
<sequence>MPLARIGSTLLHFIHVPKTGGASVETYLAQKGALALKHPTRLNWSATTAQHMAANVHERLVPAEFCDHAFAVLRNPLDRLRSEWRWRRERMETRAPFSAWALTTLQMTRDDPLVNDNHTRPQVDFLREGVRLFHYSHGLDPVFDWIDSTTGTPPADRDLQMNRTSSVKSPITDEARAEIRKFYAKDYALLSRINRSGLNGATRNEIDEAIQQQRDAS</sequence>
<dbReference type="Gene3D" id="3.40.50.300">
    <property type="entry name" value="P-loop containing nucleotide triphosphate hydrolases"/>
    <property type="match status" value="1"/>
</dbReference>
<dbReference type="RefSeq" id="WP_110815268.1">
    <property type="nucleotide sequence ID" value="NZ_QJTE01000005.1"/>
</dbReference>
<reference evidence="1 2" key="1">
    <citation type="submission" date="2018-06" db="EMBL/GenBank/DDBJ databases">
        <title>Genomic Encyclopedia of Type Strains, Phase III (KMG-III): the genomes of soil and plant-associated and newly described type strains.</title>
        <authorList>
            <person name="Whitman W."/>
        </authorList>
    </citation>
    <scope>NUCLEOTIDE SEQUENCE [LARGE SCALE GENOMIC DNA]</scope>
    <source>
        <strain evidence="1 2">CECT 9025</strain>
    </source>
</reference>
<organism evidence="1 2">
    <name type="scientific">Pseudoroseicyclus aestuarii</name>
    <dbReference type="NCBI Taxonomy" id="1795041"/>
    <lineage>
        <taxon>Bacteria</taxon>
        <taxon>Pseudomonadati</taxon>
        <taxon>Pseudomonadota</taxon>
        <taxon>Alphaproteobacteria</taxon>
        <taxon>Rhodobacterales</taxon>
        <taxon>Paracoccaceae</taxon>
        <taxon>Pseudoroseicyclus</taxon>
    </lineage>
</organism>
<protein>
    <submittedName>
        <fullName evidence="1">Sulfotransferase family protein</fullName>
    </submittedName>
</protein>
<proteinExistence type="predicted"/>
<keyword evidence="1" id="KW-0808">Transferase</keyword>
<dbReference type="GO" id="GO:0016740">
    <property type="term" value="F:transferase activity"/>
    <property type="evidence" value="ECO:0007669"/>
    <property type="project" value="UniProtKB-KW"/>
</dbReference>
<gene>
    <name evidence="1" type="ORF">DFP88_10510</name>
</gene>
<dbReference type="OrthoDB" id="7444642at2"/>
<keyword evidence="2" id="KW-1185">Reference proteome</keyword>
<dbReference type="EMBL" id="QJTE01000005">
    <property type="protein sequence ID" value="PYE82170.1"/>
    <property type="molecule type" value="Genomic_DNA"/>
</dbReference>
<evidence type="ECO:0000313" key="1">
    <source>
        <dbReference type="EMBL" id="PYE82170.1"/>
    </source>
</evidence>
<dbReference type="AlphaFoldDB" id="A0A318STI7"/>
<evidence type="ECO:0000313" key="2">
    <source>
        <dbReference type="Proteomes" id="UP000248311"/>
    </source>
</evidence>
<accession>A0A318STI7</accession>